<sequence length="249" mass="28281">MEMLALLFTIHTCIAESNCTELWPKERAEFRDFFYLLNSCYAGFNRASDIDLSHALRATETVTLPRKDWKVPKRVYSTNSLGLQAMMLRVLVQTTYLSLADTVDQAPQLRFPVSIVKQIYVIVTVGPREQGVLIISFTGWDEGQTWNEFLGEIPSIMLGQLARNVSMIPGNKEIYIVGFYGHCIYITLGFFAADIIFLVHSKACSDDETFALKFTRGYNLSLKKDWLEAIHALTRLLRYLLSGGRMVTA</sequence>
<dbReference type="AlphaFoldDB" id="A0A5N5WLQ3"/>
<proteinExistence type="predicted"/>
<evidence type="ECO:0000313" key="3">
    <source>
        <dbReference type="Proteomes" id="UP000326565"/>
    </source>
</evidence>
<feature type="chain" id="PRO_5025005337" description="Fungal-type protein kinase domain-containing protein" evidence="1">
    <location>
        <begin position="16"/>
        <end position="249"/>
    </location>
</feature>
<gene>
    <name evidence="2" type="ORF">BDV29DRAFT_198857</name>
</gene>
<evidence type="ECO:0008006" key="4">
    <source>
        <dbReference type="Google" id="ProtNLM"/>
    </source>
</evidence>
<dbReference type="OrthoDB" id="4497058at2759"/>
<keyword evidence="1" id="KW-0732">Signal</keyword>
<organism evidence="2 3">
    <name type="scientific">Aspergillus leporis</name>
    <dbReference type="NCBI Taxonomy" id="41062"/>
    <lineage>
        <taxon>Eukaryota</taxon>
        <taxon>Fungi</taxon>
        <taxon>Dikarya</taxon>
        <taxon>Ascomycota</taxon>
        <taxon>Pezizomycotina</taxon>
        <taxon>Eurotiomycetes</taxon>
        <taxon>Eurotiomycetidae</taxon>
        <taxon>Eurotiales</taxon>
        <taxon>Aspergillaceae</taxon>
        <taxon>Aspergillus</taxon>
        <taxon>Aspergillus subgen. Circumdati</taxon>
    </lineage>
</organism>
<feature type="signal peptide" evidence="1">
    <location>
        <begin position="1"/>
        <end position="15"/>
    </location>
</feature>
<evidence type="ECO:0000256" key="1">
    <source>
        <dbReference type="SAM" id="SignalP"/>
    </source>
</evidence>
<dbReference type="EMBL" id="ML732351">
    <property type="protein sequence ID" value="KAB8069209.1"/>
    <property type="molecule type" value="Genomic_DNA"/>
</dbReference>
<evidence type="ECO:0000313" key="2">
    <source>
        <dbReference type="EMBL" id="KAB8069209.1"/>
    </source>
</evidence>
<accession>A0A5N5WLQ3</accession>
<keyword evidence="3" id="KW-1185">Reference proteome</keyword>
<reference evidence="2 3" key="1">
    <citation type="submission" date="2019-04" db="EMBL/GenBank/DDBJ databases">
        <title>Friends and foes A comparative genomics study of 23 Aspergillus species from section Flavi.</title>
        <authorList>
            <consortium name="DOE Joint Genome Institute"/>
            <person name="Kjaerbolling I."/>
            <person name="Vesth T."/>
            <person name="Frisvad J.C."/>
            <person name="Nybo J.L."/>
            <person name="Theobald S."/>
            <person name="Kildgaard S."/>
            <person name="Isbrandt T."/>
            <person name="Kuo A."/>
            <person name="Sato A."/>
            <person name="Lyhne E.K."/>
            <person name="Kogle M.E."/>
            <person name="Wiebenga A."/>
            <person name="Kun R.S."/>
            <person name="Lubbers R.J."/>
            <person name="Makela M.R."/>
            <person name="Barry K."/>
            <person name="Chovatia M."/>
            <person name="Clum A."/>
            <person name="Daum C."/>
            <person name="Haridas S."/>
            <person name="He G."/>
            <person name="LaButti K."/>
            <person name="Lipzen A."/>
            <person name="Mondo S."/>
            <person name="Riley R."/>
            <person name="Salamov A."/>
            <person name="Simmons B.A."/>
            <person name="Magnuson J.K."/>
            <person name="Henrissat B."/>
            <person name="Mortensen U.H."/>
            <person name="Larsen T.O."/>
            <person name="Devries R.P."/>
            <person name="Grigoriev I.V."/>
            <person name="Machida M."/>
            <person name="Baker S.E."/>
            <person name="Andersen M.R."/>
        </authorList>
    </citation>
    <scope>NUCLEOTIDE SEQUENCE [LARGE SCALE GENOMIC DNA]</scope>
    <source>
        <strain evidence="2 3">CBS 151.66</strain>
    </source>
</reference>
<protein>
    <recommendedName>
        <fullName evidence="4">Fungal-type protein kinase domain-containing protein</fullName>
    </recommendedName>
</protein>
<dbReference type="Proteomes" id="UP000326565">
    <property type="component" value="Unassembled WGS sequence"/>
</dbReference>
<name>A0A5N5WLQ3_9EURO</name>